<dbReference type="InterPro" id="IPR029058">
    <property type="entry name" value="AB_hydrolase_fold"/>
</dbReference>
<dbReference type="InterPro" id="IPR000073">
    <property type="entry name" value="AB_hydrolase_1"/>
</dbReference>
<evidence type="ECO:0000313" key="2">
    <source>
        <dbReference type="EMBL" id="AKG41536.1"/>
    </source>
</evidence>
<dbReference type="HOGENOM" id="CLU_020336_50_4_11"/>
<dbReference type="InterPro" id="IPR050266">
    <property type="entry name" value="AB_hydrolase_sf"/>
</dbReference>
<dbReference type="SUPFAM" id="SSF53474">
    <property type="entry name" value="alpha/beta-Hydrolases"/>
    <property type="match status" value="1"/>
</dbReference>
<accession>A0A0F7CMP8</accession>
<name>A0A0F7CMP8_9ACTN</name>
<dbReference type="PRINTS" id="PR00111">
    <property type="entry name" value="ABHYDROLASE"/>
</dbReference>
<organism evidence="2 3">
    <name type="scientific">Streptomyces xiamenensis</name>
    <dbReference type="NCBI Taxonomy" id="408015"/>
    <lineage>
        <taxon>Bacteria</taxon>
        <taxon>Bacillati</taxon>
        <taxon>Actinomycetota</taxon>
        <taxon>Actinomycetes</taxon>
        <taxon>Kitasatosporales</taxon>
        <taxon>Streptomycetaceae</taxon>
        <taxon>Streptomyces</taxon>
    </lineage>
</organism>
<keyword evidence="3" id="KW-1185">Reference proteome</keyword>
<dbReference type="Gene3D" id="3.40.50.1820">
    <property type="entry name" value="alpha/beta hydrolase"/>
    <property type="match status" value="1"/>
</dbReference>
<dbReference type="STRING" id="408015.SXIM_01520"/>
<dbReference type="KEGG" id="sxi:SXIM_01520"/>
<evidence type="ECO:0000259" key="1">
    <source>
        <dbReference type="Pfam" id="PF12697"/>
    </source>
</evidence>
<dbReference type="PANTHER" id="PTHR43798:SF33">
    <property type="entry name" value="HYDROLASE, PUTATIVE (AFU_ORTHOLOGUE AFUA_2G14860)-RELATED"/>
    <property type="match status" value="1"/>
</dbReference>
<keyword evidence="2" id="KW-0378">Hydrolase</keyword>
<feature type="domain" description="AB hydrolase-1" evidence="1">
    <location>
        <begin position="20"/>
        <end position="250"/>
    </location>
</feature>
<evidence type="ECO:0000313" key="3">
    <source>
        <dbReference type="Proteomes" id="UP000034034"/>
    </source>
</evidence>
<dbReference type="EMBL" id="CP009922">
    <property type="protein sequence ID" value="AKG41536.1"/>
    <property type="molecule type" value="Genomic_DNA"/>
</dbReference>
<dbReference type="AlphaFoldDB" id="A0A0F7CMP8"/>
<gene>
    <name evidence="2" type="ORF">SXIM_01520</name>
</gene>
<sequence>MTWWMTDSGEVPAGTGTAPLLLVHGWGSDGEDWAPHLPALTARHRVLVPDLPGHGRTPAAGFELSPLAVAHRLAAELHRTRTGPVVAVGHSMGGQVVTALAVEHPELVRSVVTIATAYGGDPARAGRLPGEQEALRREGVAWALRFVRGAFTEATPARVRARHERLMAAMDPAVLLAYREAMYLAPGAFGLRPAAEGYLARRRCPALGLHTGRPAARWEETTFNHPLSRAVLWEGTGHYPHEERPAELVELLIGWCARTGAGGPQG</sequence>
<protein>
    <submittedName>
        <fullName evidence="2">Alpha beta hydrolase</fullName>
    </submittedName>
</protein>
<dbReference type="GO" id="GO:0016787">
    <property type="term" value="F:hydrolase activity"/>
    <property type="evidence" value="ECO:0007669"/>
    <property type="project" value="UniProtKB-KW"/>
</dbReference>
<dbReference type="PATRIC" id="fig|408015.6.peg.168"/>
<dbReference type="Pfam" id="PF12697">
    <property type="entry name" value="Abhydrolase_6"/>
    <property type="match status" value="1"/>
</dbReference>
<proteinExistence type="predicted"/>
<reference evidence="2" key="1">
    <citation type="submission" date="2019-08" db="EMBL/GenBank/DDBJ databases">
        <title>Complete genome sequence of a mangrove-derived Streptomyces xiamenensis.</title>
        <authorList>
            <person name="Xu J."/>
        </authorList>
    </citation>
    <scope>NUCLEOTIDE SEQUENCE</scope>
    <source>
        <strain evidence="2">318</strain>
    </source>
</reference>
<dbReference type="GO" id="GO:0016020">
    <property type="term" value="C:membrane"/>
    <property type="evidence" value="ECO:0007669"/>
    <property type="project" value="TreeGrafter"/>
</dbReference>
<dbReference type="Proteomes" id="UP000034034">
    <property type="component" value="Chromosome"/>
</dbReference>
<dbReference type="PANTHER" id="PTHR43798">
    <property type="entry name" value="MONOACYLGLYCEROL LIPASE"/>
    <property type="match status" value="1"/>
</dbReference>